<dbReference type="EMBL" id="VXIT01000011">
    <property type="protein sequence ID" value="KAA6409386.1"/>
    <property type="molecule type" value="Genomic_DNA"/>
</dbReference>
<dbReference type="AlphaFoldDB" id="A0A1W5CT62"/>
<protein>
    <submittedName>
        <fullName evidence="2">Alcohol dehydrogenase</fullName>
    </submittedName>
</protein>
<proteinExistence type="predicted"/>
<evidence type="ECO:0000313" key="2">
    <source>
        <dbReference type="EMBL" id="KAA6409386.1"/>
    </source>
</evidence>
<evidence type="ECO:0000313" key="4">
    <source>
        <dbReference type="Proteomes" id="UP000192927"/>
    </source>
</evidence>
<dbReference type="Proteomes" id="UP000324767">
    <property type="component" value="Unassembled WGS sequence"/>
</dbReference>
<dbReference type="EMBL" id="FWEW01000197">
    <property type="protein sequence ID" value="SLM34001.1"/>
    <property type="molecule type" value="Genomic_DNA"/>
</dbReference>
<dbReference type="OrthoDB" id="5325276at2759"/>
<feature type="compositionally biased region" description="Pro residues" evidence="1">
    <location>
        <begin position="104"/>
        <end position="113"/>
    </location>
</feature>
<evidence type="ECO:0000313" key="3">
    <source>
        <dbReference type="EMBL" id="SLM34001.1"/>
    </source>
</evidence>
<name>A0A1W5CT62_9LECA</name>
<reference evidence="3" key="1">
    <citation type="submission" date="2017-03" db="EMBL/GenBank/DDBJ databases">
        <authorList>
            <person name="Afonso C.L."/>
            <person name="Miller P.J."/>
            <person name="Scott M.A."/>
            <person name="Spackman E."/>
            <person name="Goraichik I."/>
            <person name="Dimitrov K.M."/>
            <person name="Suarez D.L."/>
            <person name="Swayne D.E."/>
        </authorList>
    </citation>
    <scope>NUCLEOTIDE SEQUENCE [LARGE SCALE GENOMIC DNA]</scope>
</reference>
<dbReference type="Proteomes" id="UP000192927">
    <property type="component" value="Unassembled WGS sequence"/>
</dbReference>
<accession>A0A1W5CT62</accession>
<evidence type="ECO:0000256" key="1">
    <source>
        <dbReference type="SAM" id="MobiDB-lite"/>
    </source>
</evidence>
<feature type="compositionally biased region" description="Polar residues" evidence="1">
    <location>
        <begin position="90"/>
        <end position="101"/>
    </location>
</feature>
<feature type="region of interest" description="Disordered" evidence="1">
    <location>
        <begin position="504"/>
        <end position="578"/>
    </location>
</feature>
<reference evidence="2 5" key="3">
    <citation type="submission" date="2019-09" db="EMBL/GenBank/DDBJ databases">
        <title>The hologenome of the rock-dwelling lichen Lasallia pustulata.</title>
        <authorList>
            <person name="Greshake Tzovaras B."/>
            <person name="Segers F."/>
            <person name="Bicker A."/>
            <person name="Dal Grande F."/>
            <person name="Otte J."/>
            <person name="Hankeln T."/>
            <person name="Schmitt I."/>
            <person name="Ebersberger I."/>
        </authorList>
    </citation>
    <scope>NUCLEOTIDE SEQUENCE [LARGE SCALE GENOMIC DNA]</scope>
    <source>
        <strain evidence="2">A1-1</strain>
    </source>
</reference>
<feature type="compositionally biased region" description="Polar residues" evidence="1">
    <location>
        <begin position="149"/>
        <end position="159"/>
    </location>
</feature>
<evidence type="ECO:0000313" key="5">
    <source>
        <dbReference type="Proteomes" id="UP000324767"/>
    </source>
</evidence>
<reference evidence="4" key="2">
    <citation type="submission" date="2017-03" db="EMBL/GenBank/DDBJ databases">
        <authorList>
            <person name="Sharma R."/>
            <person name="Thines M."/>
        </authorList>
    </citation>
    <scope>NUCLEOTIDE SEQUENCE [LARGE SCALE GENOMIC DNA]</scope>
</reference>
<feature type="compositionally biased region" description="Basic and acidic residues" evidence="1">
    <location>
        <begin position="192"/>
        <end position="204"/>
    </location>
</feature>
<dbReference type="PANTHER" id="PTHR38703">
    <property type="entry name" value="CHROMOSOME 8, WHOLE GENOME SHOTGUN SEQUENCE"/>
    <property type="match status" value="1"/>
</dbReference>
<dbReference type="PANTHER" id="PTHR38703:SF1">
    <property type="entry name" value="ALLERGEN"/>
    <property type="match status" value="1"/>
</dbReference>
<feature type="region of interest" description="Disordered" evidence="1">
    <location>
        <begin position="1"/>
        <end position="352"/>
    </location>
</feature>
<feature type="compositionally biased region" description="Polar residues" evidence="1">
    <location>
        <begin position="247"/>
        <end position="258"/>
    </location>
</feature>
<feature type="compositionally biased region" description="Polar residues" evidence="1">
    <location>
        <begin position="295"/>
        <end position="319"/>
    </location>
</feature>
<sequence>MEGRLKKLFHRKKGEDGYDEDEQQSSPPHRAPAASTLATDSALHSTPYETAAPAGPPVTGTYPIRGNAGPPPAAATGTPSRGPRQLRTGPDTSFNQNTHQYGASPPPRRPIPTPVTANPASDIYGTGPLPGQAMSTGERGAVRARQNDGDLSQDFSSLNLGLGEAPRSSTQPQVPSYAPNRYAGSRPSVEFTGRHVRDSSRDEPQSSYLPATYREASNHSGGVEGGGRIVPGGPRALRHGPSRGSEDAQNYGSTNSPYSAEALYDSAAQQAQEEVDLARRRSIPRKQVGAPPTNPSAGTFSPTASQKSTPGHIRQSSLQKPLPMAPTLGNNYQASPSDEDSQSRRSTDLRPVPLSVIKGSNKLTAEDVVRKASGKSFDTEVIEKIAPAVVHETVNRDIHHVRQEIITREVHNHDVYHRILPVIDVEVLPPRHFLPVEGGGLVEISADEVPGRGNNWVIAETASKIPSDEPAPYKVNRFSAREFVGDEGDSKRYMTPEGYERTEQTWVHHPELETGGRDSGQTWPMVFGDADEKASRATPASKPPRRKSSRKHRQTPNTDQGALGGGGESGRRYQPAAA</sequence>
<organism evidence="3 4">
    <name type="scientific">Lasallia pustulata</name>
    <dbReference type="NCBI Taxonomy" id="136370"/>
    <lineage>
        <taxon>Eukaryota</taxon>
        <taxon>Fungi</taxon>
        <taxon>Dikarya</taxon>
        <taxon>Ascomycota</taxon>
        <taxon>Pezizomycotina</taxon>
        <taxon>Lecanoromycetes</taxon>
        <taxon>OSLEUM clade</taxon>
        <taxon>Umbilicariomycetidae</taxon>
        <taxon>Umbilicariales</taxon>
        <taxon>Umbilicariaceae</taxon>
        <taxon>Lasallia</taxon>
    </lineage>
</organism>
<gene>
    <name evidence="2" type="ORF">FRX48_06939</name>
</gene>
<feature type="compositionally biased region" description="Basic and acidic residues" evidence="1">
    <location>
        <begin position="504"/>
        <end position="516"/>
    </location>
</feature>
<feature type="compositionally biased region" description="Basic residues" evidence="1">
    <location>
        <begin position="543"/>
        <end position="554"/>
    </location>
</feature>
<feature type="compositionally biased region" description="Basic residues" evidence="1">
    <location>
        <begin position="1"/>
        <end position="12"/>
    </location>
</feature>
<feature type="compositionally biased region" description="Polar residues" evidence="1">
    <location>
        <begin position="36"/>
        <end position="48"/>
    </location>
</feature>
<keyword evidence="4" id="KW-1185">Reference proteome</keyword>